<proteinExistence type="predicted"/>
<protein>
    <submittedName>
        <fullName evidence="1">14 kDa zinc-binding protein isoform X3</fullName>
    </submittedName>
</protein>
<accession>A0A2P2LEY0</accession>
<dbReference type="AlphaFoldDB" id="A0A2P2LEY0"/>
<evidence type="ECO:0000313" key="1">
    <source>
        <dbReference type="EMBL" id="MBX16534.1"/>
    </source>
</evidence>
<organism evidence="1">
    <name type="scientific">Rhizophora mucronata</name>
    <name type="common">Asiatic mangrove</name>
    <dbReference type="NCBI Taxonomy" id="61149"/>
    <lineage>
        <taxon>Eukaryota</taxon>
        <taxon>Viridiplantae</taxon>
        <taxon>Streptophyta</taxon>
        <taxon>Embryophyta</taxon>
        <taxon>Tracheophyta</taxon>
        <taxon>Spermatophyta</taxon>
        <taxon>Magnoliopsida</taxon>
        <taxon>eudicotyledons</taxon>
        <taxon>Gunneridae</taxon>
        <taxon>Pentapetalae</taxon>
        <taxon>rosids</taxon>
        <taxon>fabids</taxon>
        <taxon>Malpighiales</taxon>
        <taxon>Rhizophoraceae</taxon>
        <taxon>Rhizophora</taxon>
    </lineage>
</organism>
<name>A0A2P2LEY0_RHIMU</name>
<reference evidence="1" key="1">
    <citation type="submission" date="2018-02" db="EMBL/GenBank/DDBJ databases">
        <title>Rhizophora mucronata_Transcriptome.</title>
        <authorList>
            <person name="Meera S.P."/>
            <person name="Sreeshan A."/>
            <person name="Augustine A."/>
        </authorList>
    </citation>
    <scope>NUCLEOTIDE SEQUENCE</scope>
    <source>
        <tissue evidence="1">Leaf</tissue>
    </source>
</reference>
<dbReference type="EMBL" id="GGEC01036050">
    <property type="protein sequence ID" value="MBX16534.1"/>
    <property type="molecule type" value="Transcribed_RNA"/>
</dbReference>
<sequence>MKRLLPRQLQPLPILELPPCIITFYTVTKSLVWSHVLPLCQNMMLQNMLLFELLVYLVIYSSERLQQSY</sequence>